<dbReference type="SUPFAM" id="SSF51735">
    <property type="entry name" value="NAD(P)-binding Rossmann-fold domains"/>
    <property type="match status" value="1"/>
</dbReference>
<dbReference type="Gene3D" id="3.40.50.720">
    <property type="entry name" value="NAD(P)-binding Rossmann-like Domain"/>
    <property type="match status" value="1"/>
</dbReference>
<name>A0A0J1CRY8_9BURK</name>
<organism evidence="4 5">
    <name type="scientific">Caballeronia mineralivorans PML1(12)</name>
    <dbReference type="NCBI Taxonomy" id="908627"/>
    <lineage>
        <taxon>Bacteria</taxon>
        <taxon>Pseudomonadati</taxon>
        <taxon>Pseudomonadota</taxon>
        <taxon>Betaproteobacteria</taxon>
        <taxon>Burkholderiales</taxon>
        <taxon>Burkholderiaceae</taxon>
        <taxon>Caballeronia</taxon>
    </lineage>
</organism>
<keyword evidence="2" id="KW-0560">Oxidoreductase</keyword>
<dbReference type="InterPro" id="IPR036291">
    <property type="entry name" value="NAD(P)-bd_dom_sf"/>
</dbReference>
<evidence type="ECO:0000313" key="5">
    <source>
        <dbReference type="Proteomes" id="UP000035963"/>
    </source>
</evidence>
<dbReference type="Pfam" id="PF00106">
    <property type="entry name" value="adh_short"/>
    <property type="match status" value="1"/>
</dbReference>
<evidence type="ECO:0000256" key="1">
    <source>
        <dbReference type="ARBA" id="ARBA00006484"/>
    </source>
</evidence>
<evidence type="ECO:0000256" key="2">
    <source>
        <dbReference type="ARBA" id="ARBA00023002"/>
    </source>
</evidence>
<dbReference type="PANTHER" id="PTHR44196:SF1">
    <property type="entry name" value="DEHYDROGENASE_REDUCTASE SDR FAMILY MEMBER 7B"/>
    <property type="match status" value="1"/>
</dbReference>
<dbReference type="PRINTS" id="PR00080">
    <property type="entry name" value="SDRFAMILY"/>
</dbReference>
<dbReference type="RefSeq" id="WP_047895002.1">
    <property type="nucleotide sequence ID" value="NZ_AEJF01000152.1"/>
</dbReference>
<dbReference type="PRINTS" id="PR00081">
    <property type="entry name" value="GDHRDH"/>
</dbReference>
<keyword evidence="5" id="KW-1185">Reference proteome</keyword>
<comment type="caution">
    <text evidence="4">The sequence shown here is derived from an EMBL/GenBank/DDBJ whole genome shotgun (WGS) entry which is preliminary data.</text>
</comment>
<dbReference type="OrthoDB" id="5786478at2"/>
<dbReference type="AlphaFoldDB" id="A0A0J1CRY8"/>
<dbReference type="EMBL" id="AEJF01000152">
    <property type="protein sequence ID" value="KLU23367.1"/>
    <property type="molecule type" value="Genomic_DNA"/>
</dbReference>
<proteinExistence type="inferred from homology"/>
<protein>
    <submittedName>
        <fullName evidence="4">Short-chain dehydrogenase</fullName>
    </submittedName>
</protein>
<dbReference type="PATRIC" id="fig|908627.4.peg.5736"/>
<accession>A0A0J1CRY8</accession>
<dbReference type="GO" id="GO:0016020">
    <property type="term" value="C:membrane"/>
    <property type="evidence" value="ECO:0007669"/>
    <property type="project" value="TreeGrafter"/>
</dbReference>
<comment type="similarity">
    <text evidence="1 3">Belongs to the short-chain dehydrogenases/reductases (SDR) family.</text>
</comment>
<reference evidence="4 5" key="1">
    <citation type="journal article" date="2015" name="Genome Announc.">
        <title>Draft Genome Sequence of Burkholderia sp. Strain PML1(12), an Ectomycorrhizosphere-Inhabiting Bacterium with Effective Mineral-Weathering Ability.</title>
        <authorList>
            <person name="Uroz S."/>
            <person name="Oger P."/>
        </authorList>
    </citation>
    <scope>NUCLEOTIDE SEQUENCE [LARGE SCALE GENOMIC DNA]</scope>
    <source>
        <strain evidence="5">PML1(12)</strain>
    </source>
</reference>
<dbReference type="NCBIfam" id="NF006118">
    <property type="entry name" value="PRK08264.1-4"/>
    <property type="match status" value="1"/>
</dbReference>
<evidence type="ECO:0000256" key="3">
    <source>
        <dbReference type="RuleBase" id="RU000363"/>
    </source>
</evidence>
<evidence type="ECO:0000313" key="4">
    <source>
        <dbReference type="EMBL" id="KLU23367.1"/>
    </source>
</evidence>
<dbReference type="Proteomes" id="UP000035963">
    <property type="component" value="Unassembled WGS sequence"/>
</dbReference>
<dbReference type="GO" id="GO:0016491">
    <property type="term" value="F:oxidoreductase activity"/>
    <property type="evidence" value="ECO:0007669"/>
    <property type="project" value="UniProtKB-KW"/>
</dbReference>
<dbReference type="InterPro" id="IPR002347">
    <property type="entry name" value="SDR_fam"/>
</dbReference>
<gene>
    <name evidence="4" type="ORF">EOS_25730</name>
</gene>
<sequence length="238" mass="24860">MQIEDSVAFVSGANRGVGARFVTSLLEGGARKVYAAARDCAALAPGDSRIVPITLDITDPEQVVQAAAAAGDVTLLINNAGINRLERAILPRDHTAARAEMDVNYFGTLAMCRAFTPALIANRGAVVNMLSILARVALPMMGSLCASKAAALRMTECLRAELAEHHVRVLAVLPGAIDTDMSRDFPPPKLAVDEVVDAVFAALANGPDEVYVGGMAQGVSAGLAADRDAVQKQFAGYL</sequence>
<dbReference type="PANTHER" id="PTHR44196">
    <property type="entry name" value="DEHYDROGENASE/REDUCTASE SDR FAMILY MEMBER 7B"/>
    <property type="match status" value="1"/>
</dbReference>